<evidence type="ECO:0000313" key="2">
    <source>
        <dbReference type="EMBL" id="AUH72551.1"/>
    </source>
</evidence>
<proteinExistence type="predicted"/>
<dbReference type="RefSeq" id="WP_101900164.1">
    <property type="nucleotide sequence ID" value="NZ_CP025491.2"/>
</dbReference>
<sequence length="312" mass="33028">MQQSKIILTGLLSCFMTKAALSSTPLWSIVPILAGGNNVQIATHEIKTINYKITNQSSKAHTLTFEAIKGITPITVGTGVCSNPFTLPTKNSSCILSLQITGSQLEGAISKGPRICQIAHDGNPNPLQCYQPSEKNSLHISTLSLTIGDNFGGGIVGCLGGAPYLNLVVASSDNSTNIPWLPSVFLSFPTIPSTVDGASNTAAYVSSMRTIGAAMGYTQAQIDSLIPFSSGGTCSTSTEGGYNDWFLPAIDQLQCLYNNRVAIGNFDLFKTYWSSTSLSSGLTQSVDFSLGQISSNTYATLNNVRCVRVLSQ</sequence>
<dbReference type="Proteomes" id="UP000234343">
    <property type="component" value="Chromosome"/>
</dbReference>
<evidence type="ECO:0000256" key="1">
    <source>
        <dbReference type="SAM" id="SignalP"/>
    </source>
</evidence>
<reference evidence="2 3" key="1">
    <citation type="submission" date="2017-12" db="EMBL/GenBank/DDBJ databases">
        <title>Legionella sainthelensi LA01-117, whole genome sequence of a clinical isolate from New Zealand.</title>
        <authorList>
            <person name="Cree S.L."/>
            <person name="Slow S."/>
            <person name="Kennedy M.A."/>
            <person name="Murdoch D.R."/>
            <person name="Biggs P.J."/>
            <person name="Anderson T."/>
        </authorList>
    </citation>
    <scope>NUCLEOTIDE SEQUENCE [LARGE SCALE GENOMIC DNA]</scope>
    <source>
        <strain evidence="2 3">LA01-117</strain>
    </source>
</reference>
<keyword evidence="3" id="KW-1185">Reference proteome</keyword>
<accession>A0A2H5FLW7</accession>
<feature type="chain" id="PRO_5014135743" description="Transmembrane protein (Fibronectin III domain and Gp5 C-terminal repeat)" evidence="1">
    <location>
        <begin position="20"/>
        <end position="312"/>
    </location>
</feature>
<dbReference type="KEGG" id="lsh:CAB17_11120"/>
<protein>
    <recommendedName>
        <fullName evidence="4">Transmembrane protein (Fibronectin III domain and Gp5 C-terminal repeat)</fullName>
    </recommendedName>
</protein>
<keyword evidence="1" id="KW-0732">Signal</keyword>
<gene>
    <name evidence="2" type="ORF">CAB17_11120</name>
</gene>
<dbReference type="EMBL" id="CP025491">
    <property type="protein sequence ID" value="AUH72551.1"/>
    <property type="molecule type" value="Genomic_DNA"/>
</dbReference>
<feature type="signal peptide" evidence="1">
    <location>
        <begin position="1"/>
        <end position="19"/>
    </location>
</feature>
<evidence type="ECO:0008006" key="4">
    <source>
        <dbReference type="Google" id="ProtNLM"/>
    </source>
</evidence>
<dbReference type="AlphaFoldDB" id="A0A2H5FLW7"/>
<name>A0A2H5FLW7_9GAMM</name>
<organism evidence="2 3">
    <name type="scientific">Legionella sainthelensi</name>
    <dbReference type="NCBI Taxonomy" id="28087"/>
    <lineage>
        <taxon>Bacteria</taxon>
        <taxon>Pseudomonadati</taxon>
        <taxon>Pseudomonadota</taxon>
        <taxon>Gammaproteobacteria</taxon>
        <taxon>Legionellales</taxon>
        <taxon>Legionellaceae</taxon>
        <taxon>Legionella</taxon>
    </lineage>
</organism>
<evidence type="ECO:0000313" key="3">
    <source>
        <dbReference type="Proteomes" id="UP000234343"/>
    </source>
</evidence>